<keyword evidence="1" id="KW-0813">Transport</keyword>
<dbReference type="FunFam" id="3.40.50.300:FF:000032">
    <property type="entry name" value="Export ABC transporter ATP-binding protein"/>
    <property type="match status" value="1"/>
</dbReference>
<dbReference type="Proteomes" id="UP000244727">
    <property type="component" value="Chromosome"/>
</dbReference>
<dbReference type="GO" id="GO:0016887">
    <property type="term" value="F:ATP hydrolysis activity"/>
    <property type="evidence" value="ECO:0007669"/>
    <property type="project" value="InterPro"/>
</dbReference>
<dbReference type="PROSITE" id="PS00211">
    <property type="entry name" value="ABC_TRANSPORTER_1"/>
    <property type="match status" value="1"/>
</dbReference>
<dbReference type="GO" id="GO:0022857">
    <property type="term" value="F:transmembrane transporter activity"/>
    <property type="evidence" value="ECO:0007669"/>
    <property type="project" value="TreeGrafter"/>
</dbReference>
<dbReference type="PANTHER" id="PTHR24220:SF86">
    <property type="entry name" value="ABC TRANSPORTER ABCH.1"/>
    <property type="match status" value="1"/>
</dbReference>
<proteinExistence type="predicted"/>
<dbReference type="GO" id="GO:0005886">
    <property type="term" value="C:plasma membrane"/>
    <property type="evidence" value="ECO:0007669"/>
    <property type="project" value="TreeGrafter"/>
</dbReference>
<sequence length="220" mass="24015">MATLDVTDAVKEYTRGSETVRALDGVSLSIDAGEFVAVVGPSGSGKSTLLNLLGLLDVPTEGTVEIDGTDVATLSTREQTDRRRETIGFVFQQFFLVPTLTARENVAVPRLLIDKRSRVLDRADELLDDVGLADRVDHRPNELSGGQKQRVAIARGLINEPRVVLADEPTGNLDHTTGERILDLFAEVTERDVAVITVTHDDQVAEFADREIHLMDGEIV</sequence>
<dbReference type="SUPFAM" id="SSF52540">
    <property type="entry name" value="P-loop containing nucleoside triphosphate hydrolases"/>
    <property type="match status" value="1"/>
</dbReference>
<keyword evidence="2" id="KW-0547">Nucleotide-binding</keyword>
<reference evidence="5 6" key="1">
    <citation type="submission" date="2018-04" db="EMBL/GenBank/DDBJ databases">
        <title>Halococcoides cellulosivorans gen. nov., sp. nov., an extremely halophilic cellulose-utilizing haloarchaeon from hypersaline lakes.</title>
        <authorList>
            <person name="Sorokin D.Y."/>
            <person name="Toshchakov S.V."/>
            <person name="Samarov N.I."/>
            <person name="Korzhenkov A."/>
            <person name="Kublanov I.V."/>
        </authorList>
    </citation>
    <scope>NUCLEOTIDE SEQUENCE [LARGE SCALE GENOMIC DNA]</scope>
    <source>
        <strain evidence="5 6">HArcel1</strain>
    </source>
</reference>
<dbReference type="PROSITE" id="PS50893">
    <property type="entry name" value="ABC_TRANSPORTER_2"/>
    <property type="match status" value="1"/>
</dbReference>
<dbReference type="AlphaFoldDB" id="A0A2R4X213"/>
<keyword evidence="3 5" id="KW-0067">ATP-binding</keyword>
<dbReference type="GO" id="GO:0098796">
    <property type="term" value="C:membrane protein complex"/>
    <property type="evidence" value="ECO:0007669"/>
    <property type="project" value="UniProtKB-ARBA"/>
</dbReference>
<feature type="domain" description="ABC transporter" evidence="4">
    <location>
        <begin position="4"/>
        <end position="220"/>
    </location>
</feature>
<organism evidence="5 6">
    <name type="scientific">Halococcoides cellulosivorans</name>
    <dbReference type="NCBI Taxonomy" id="1679096"/>
    <lineage>
        <taxon>Archaea</taxon>
        <taxon>Methanobacteriati</taxon>
        <taxon>Methanobacteriota</taxon>
        <taxon>Stenosarchaea group</taxon>
        <taxon>Halobacteria</taxon>
        <taxon>Halobacteriales</taxon>
        <taxon>Haloarculaceae</taxon>
        <taxon>Halococcoides</taxon>
    </lineage>
</organism>
<dbReference type="KEGG" id="harc:HARCEL1_08910"/>
<dbReference type="GO" id="GO:0005524">
    <property type="term" value="F:ATP binding"/>
    <property type="evidence" value="ECO:0007669"/>
    <property type="project" value="UniProtKB-KW"/>
</dbReference>
<dbReference type="InterPro" id="IPR027417">
    <property type="entry name" value="P-loop_NTPase"/>
</dbReference>
<accession>A0A2R4X213</accession>
<evidence type="ECO:0000256" key="3">
    <source>
        <dbReference type="ARBA" id="ARBA00022840"/>
    </source>
</evidence>
<dbReference type="InterPro" id="IPR017911">
    <property type="entry name" value="MacB-like_ATP-bd"/>
</dbReference>
<dbReference type="RefSeq" id="WP_108382554.1">
    <property type="nucleotide sequence ID" value="NZ_CP028858.1"/>
</dbReference>
<name>A0A2R4X213_9EURY</name>
<evidence type="ECO:0000313" key="6">
    <source>
        <dbReference type="Proteomes" id="UP000244727"/>
    </source>
</evidence>
<dbReference type="InterPro" id="IPR015854">
    <property type="entry name" value="ABC_transpr_LolD-like"/>
</dbReference>
<gene>
    <name evidence="5" type="ORF">HARCEL1_08910</name>
</gene>
<dbReference type="Pfam" id="PF00005">
    <property type="entry name" value="ABC_tran"/>
    <property type="match status" value="1"/>
</dbReference>
<dbReference type="CDD" id="cd03255">
    <property type="entry name" value="ABC_MJ0796_LolCDE_FtsE"/>
    <property type="match status" value="1"/>
</dbReference>
<evidence type="ECO:0000256" key="1">
    <source>
        <dbReference type="ARBA" id="ARBA00022448"/>
    </source>
</evidence>
<dbReference type="InterPro" id="IPR017871">
    <property type="entry name" value="ABC_transporter-like_CS"/>
</dbReference>
<dbReference type="SMART" id="SM00382">
    <property type="entry name" value="AAA"/>
    <property type="match status" value="1"/>
</dbReference>
<evidence type="ECO:0000259" key="4">
    <source>
        <dbReference type="PROSITE" id="PS50893"/>
    </source>
</evidence>
<dbReference type="Gene3D" id="3.40.50.300">
    <property type="entry name" value="P-loop containing nucleotide triphosphate hydrolases"/>
    <property type="match status" value="1"/>
</dbReference>
<evidence type="ECO:0000256" key="2">
    <source>
        <dbReference type="ARBA" id="ARBA00022741"/>
    </source>
</evidence>
<evidence type="ECO:0000313" key="5">
    <source>
        <dbReference type="EMBL" id="AWB27821.1"/>
    </source>
</evidence>
<dbReference type="PANTHER" id="PTHR24220">
    <property type="entry name" value="IMPORT ATP-BINDING PROTEIN"/>
    <property type="match status" value="1"/>
</dbReference>
<dbReference type="GeneID" id="36512623"/>
<keyword evidence="6" id="KW-1185">Reference proteome</keyword>
<protein>
    <submittedName>
        <fullName evidence="5">ABC transporter ATP-binding protein</fullName>
    </submittedName>
</protein>
<dbReference type="InterPro" id="IPR003593">
    <property type="entry name" value="AAA+_ATPase"/>
</dbReference>
<dbReference type="InterPro" id="IPR003439">
    <property type="entry name" value="ABC_transporter-like_ATP-bd"/>
</dbReference>
<dbReference type="EMBL" id="CP028858">
    <property type="protein sequence ID" value="AWB27821.1"/>
    <property type="molecule type" value="Genomic_DNA"/>
</dbReference>